<evidence type="ECO:0000259" key="8">
    <source>
        <dbReference type="PROSITE" id="PS50102"/>
    </source>
</evidence>
<dbReference type="PROSITE" id="PS50102">
    <property type="entry name" value="RRM"/>
    <property type="match status" value="2"/>
</dbReference>
<feature type="coiled-coil region" evidence="6">
    <location>
        <begin position="95"/>
        <end position="122"/>
    </location>
</feature>
<dbReference type="InterPro" id="IPR035979">
    <property type="entry name" value="RBD_domain_sf"/>
</dbReference>
<name>A0ABD2P8T3_9CUCU</name>
<comment type="caution">
    <text evidence="9">The sequence shown here is derived from an EMBL/GenBank/DDBJ whole genome shotgun (WGS) entry which is preliminary data.</text>
</comment>
<evidence type="ECO:0000256" key="5">
    <source>
        <dbReference type="PROSITE-ProRule" id="PRU00176"/>
    </source>
</evidence>
<comment type="subcellular location">
    <subcellularLocation>
        <location evidence="1">Nucleus</location>
        <location evidence="1">Nucleolus</location>
    </subcellularLocation>
</comment>
<dbReference type="SUPFAM" id="SSF54928">
    <property type="entry name" value="RNA-binding domain, RBD"/>
    <property type="match status" value="2"/>
</dbReference>
<dbReference type="Gene3D" id="3.30.70.330">
    <property type="match status" value="2"/>
</dbReference>
<evidence type="ECO:0000313" key="10">
    <source>
        <dbReference type="Proteomes" id="UP001516400"/>
    </source>
</evidence>
<keyword evidence="4" id="KW-0539">Nucleus</keyword>
<dbReference type="EMBL" id="JABFTP020000185">
    <property type="protein sequence ID" value="KAL3286895.1"/>
    <property type="molecule type" value="Genomic_DNA"/>
</dbReference>
<dbReference type="InterPro" id="IPR034221">
    <property type="entry name" value="RBM34_RRM2"/>
</dbReference>
<dbReference type="PANTHER" id="PTHR23236:SF25">
    <property type="entry name" value="RNA-BINDING PROTEIN 34"/>
    <property type="match status" value="1"/>
</dbReference>
<protein>
    <recommendedName>
        <fullName evidence="8">RRM domain-containing protein</fullName>
    </recommendedName>
</protein>
<proteinExistence type="inferred from homology"/>
<evidence type="ECO:0000256" key="4">
    <source>
        <dbReference type="ARBA" id="ARBA00023242"/>
    </source>
</evidence>
<keyword evidence="3 5" id="KW-0694">RNA-binding</keyword>
<reference evidence="9 10" key="1">
    <citation type="journal article" date="2021" name="BMC Biol.">
        <title>Horizontally acquired antibacterial genes associated with adaptive radiation of ladybird beetles.</title>
        <authorList>
            <person name="Li H.S."/>
            <person name="Tang X.F."/>
            <person name="Huang Y.H."/>
            <person name="Xu Z.Y."/>
            <person name="Chen M.L."/>
            <person name="Du X.Y."/>
            <person name="Qiu B.Y."/>
            <person name="Chen P.T."/>
            <person name="Zhang W."/>
            <person name="Slipinski A."/>
            <person name="Escalona H.E."/>
            <person name="Waterhouse R.M."/>
            <person name="Zwick A."/>
            <person name="Pang H."/>
        </authorList>
    </citation>
    <scope>NUCLEOTIDE SEQUENCE [LARGE SCALE GENOMIC DNA]</scope>
    <source>
        <strain evidence="9">SYSU2018</strain>
    </source>
</reference>
<dbReference type="GO" id="GO:0005730">
    <property type="term" value="C:nucleolus"/>
    <property type="evidence" value="ECO:0007669"/>
    <property type="project" value="UniProtKB-SubCell"/>
</dbReference>
<organism evidence="9 10">
    <name type="scientific">Cryptolaemus montrouzieri</name>
    <dbReference type="NCBI Taxonomy" id="559131"/>
    <lineage>
        <taxon>Eukaryota</taxon>
        <taxon>Metazoa</taxon>
        <taxon>Ecdysozoa</taxon>
        <taxon>Arthropoda</taxon>
        <taxon>Hexapoda</taxon>
        <taxon>Insecta</taxon>
        <taxon>Pterygota</taxon>
        <taxon>Neoptera</taxon>
        <taxon>Endopterygota</taxon>
        <taxon>Coleoptera</taxon>
        <taxon>Polyphaga</taxon>
        <taxon>Cucujiformia</taxon>
        <taxon>Coccinelloidea</taxon>
        <taxon>Coccinellidae</taxon>
        <taxon>Scymninae</taxon>
        <taxon>Scymnini</taxon>
        <taxon>Cryptolaemus</taxon>
    </lineage>
</organism>
<evidence type="ECO:0000256" key="3">
    <source>
        <dbReference type="ARBA" id="ARBA00022884"/>
    </source>
</evidence>
<dbReference type="PANTHER" id="PTHR23236">
    <property type="entry name" value="EUKARYOTIC TRANSLATION INITIATION FACTOR 4B/4H"/>
    <property type="match status" value="1"/>
</dbReference>
<dbReference type="Pfam" id="PF00076">
    <property type="entry name" value="RRM_1"/>
    <property type="match status" value="2"/>
</dbReference>
<feature type="domain" description="RRM" evidence="8">
    <location>
        <begin position="223"/>
        <end position="300"/>
    </location>
</feature>
<feature type="region of interest" description="Disordered" evidence="7">
    <location>
        <begin position="306"/>
        <end position="327"/>
    </location>
</feature>
<feature type="compositionally biased region" description="Basic and acidic residues" evidence="7">
    <location>
        <begin position="50"/>
        <end position="63"/>
    </location>
</feature>
<dbReference type="InterPro" id="IPR000504">
    <property type="entry name" value="RRM_dom"/>
</dbReference>
<dbReference type="GO" id="GO:0003723">
    <property type="term" value="F:RNA binding"/>
    <property type="evidence" value="ECO:0007669"/>
    <property type="project" value="UniProtKB-UniRule"/>
</dbReference>
<dbReference type="CDD" id="cd12394">
    <property type="entry name" value="RRM1_RBM34"/>
    <property type="match status" value="1"/>
</dbReference>
<evidence type="ECO:0000256" key="6">
    <source>
        <dbReference type="SAM" id="Coils"/>
    </source>
</evidence>
<evidence type="ECO:0000313" key="9">
    <source>
        <dbReference type="EMBL" id="KAL3286895.1"/>
    </source>
</evidence>
<evidence type="ECO:0000256" key="1">
    <source>
        <dbReference type="ARBA" id="ARBA00004604"/>
    </source>
</evidence>
<accession>A0ABD2P8T3</accession>
<dbReference type="Proteomes" id="UP001516400">
    <property type="component" value="Unassembled WGS sequence"/>
</dbReference>
<feature type="domain" description="RRM" evidence="8">
    <location>
        <begin position="121"/>
        <end position="215"/>
    </location>
</feature>
<dbReference type="CDD" id="cd12395">
    <property type="entry name" value="RRM2_RBM34"/>
    <property type="match status" value="1"/>
</dbReference>
<evidence type="ECO:0000256" key="2">
    <source>
        <dbReference type="ARBA" id="ARBA00007077"/>
    </source>
</evidence>
<dbReference type="AlphaFoldDB" id="A0ABD2P8T3"/>
<dbReference type="InterPro" id="IPR012677">
    <property type="entry name" value="Nucleotide-bd_a/b_plait_sf"/>
</dbReference>
<feature type="region of interest" description="Disordered" evidence="7">
    <location>
        <begin position="50"/>
        <end position="70"/>
    </location>
</feature>
<keyword evidence="10" id="KW-1185">Reference proteome</keyword>
<comment type="similarity">
    <text evidence="2">Belongs to the RRM RBM34 family.</text>
</comment>
<dbReference type="SMART" id="SM00360">
    <property type="entry name" value="RRM"/>
    <property type="match status" value="2"/>
</dbReference>
<sequence>MDIDYQIGSLSELITGSKTANKVRVIKQNFKLPEKLVNGEFPKKIVENEKEKNADSYSKDLSRGLKRKRSKSIENKEVMGIIRNESQPQNNRKEKREKVKKMKALEEGKKQFRENHEEMSRTVFVGNVPLNANKSRMKRFFMKYGKVESVRFRCPPIKNMNTPKKISVIKGEFHPERKSWISYVKFETEGDAKKALSANGEIFKEHHIRVALCKSVDKPDESKAIFIGNLPLKAEDDQLWQAFECCGKIESVRIVRDRNTGIGKGFAFVNFCSSDSVQLALEMENVKIDNKELRIQACNAKAAKKNKRNNSAKIIKPKKTRRRSRIK</sequence>
<evidence type="ECO:0000256" key="7">
    <source>
        <dbReference type="SAM" id="MobiDB-lite"/>
    </source>
</evidence>
<keyword evidence="6" id="KW-0175">Coiled coil</keyword>
<gene>
    <name evidence="9" type="ORF">HHI36_001382</name>
</gene>